<reference evidence="1 2" key="1">
    <citation type="submission" date="2020-02" db="EMBL/GenBank/DDBJ databases">
        <title>Comparative genome analysis reveals the metabolism and evolution of the thermophilic archaeal genus Metallosphaera.</title>
        <authorList>
            <person name="Jiang C."/>
        </authorList>
    </citation>
    <scope>NUCLEOTIDE SEQUENCE [LARGE SCALE GENOMIC DNA]</scope>
    <source>
        <strain evidence="1 2">Ric-A</strain>
    </source>
</reference>
<keyword evidence="2" id="KW-1185">Reference proteome</keyword>
<sequence length="124" mass="14193">MELIVEQSKSKTGKHAIRSLLFKWENGVKQASIKGTRIPPVYKEGDAVLVNLRERGTFVYARFIKNVKGRVFGKILIIKDGTISLEMNYRKLKLKKVSGDPSLYNVVKDVMDYLKIPVKRVNLK</sequence>
<accession>A0A6N0NW30</accession>
<organism evidence="1 2">
    <name type="scientific">Metallosphaera tengchongensis</name>
    <dbReference type="NCBI Taxonomy" id="1532350"/>
    <lineage>
        <taxon>Archaea</taxon>
        <taxon>Thermoproteota</taxon>
        <taxon>Thermoprotei</taxon>
        <taxon>Sulfolobales</taxon>
        <taxon>Sulfolobaceae</taxon>
        <taxon>Metallosphaera</taxon>
    </lineage>
</organism>
<dbReference type="EMBL" id="CP049074">
    <property type="protein sequence ID" value="QKQ99330.1"/>
    <property type="molecule type" value="Genomic_DNA"/>
</dbReference>
<dbReference type="Proteomes" id="UP000509301">
    <property type="component" value="Chromosome"/>
</dbReference>
<dbReference type="GeneID" id="55640684"/>
<gene>
    <name evidence="1" type="ORF">GWK48_02015</name>
</gene>
<name>A0A6N0NW30_9CREN</name>
<evidence type="ECO:0000313" key="1">
    <source>
        <dbReference type="EMBL" id="QKQ99330.1"/>
    </source>
</evidence>
<protein>
    <submittedName>
        <fullName evidence="1">Uncharacterized protein</fullName>
    </submittedName>
</protein>
<proteinExistence type="predicted"/>
<dbReference type="KEGG" id="mten:GWK48_02015"/>
<dbReference type="AlphaFoldDB" id="A0A6N0NW30"/>
<evidence type="ECO:0000313" key="2">
    <source>
        <dbReference type="Proteomes" id="UP000509301"/>
    </source>
</evidence>
<dbReference type="RefSeq" id="WP_246263872.1">
    <property type="nucleotide sequence ID" value="NZ_CP049074.1"/>
</dbReference>